<dbReference type="EMBL" id="JASSZA010000003">
    <property type="protein sequence ID" value="KAK2115092.1"/>
    <property type="molecule type" value="Genomic_DNA"/>
</dbReference>
<sequence>MEYLRLSTVTSTNILATVLEEMPPFPQWESSILAKLKNKGPSTLTDMEDTKQERSIDLNRGPEPSLTSTNTVVGPSSAVHPDL</sequence>
<feature type="compositionally biased region" description="Basic and acidic residues" evidence="1">
    <location>
        <begin position="48"/>
        <end position="57"/>
    </location>
</feature>
<reference evidence="2 3" key="1">
    <citation type="submission" date="2023-05" db="EMBL/GenBank/DDBJ databases">
        <title>B98-5 Cell Line De Novo Hybrid Assembly: An Optical Mapping Approach.</title>
        <authorList>
            <person name="Kananen K."/>
            <person name="Auerbach J.A."/>
            <person name="Kautto E."/>
            <person name="Blachly J.S."/>
        </authorList>
    </citation>
    <scope>NUCLEOTIDE SEQUENCE [LARGE SCALE GENOMIC DNA]</scope>
    <source>
        <strain evidence="2">B95-8</strain>
        <tissue evidence="2">Cell line</tissue>
    </source>
</reference>
<keyword evidence="3" id="KW-1185">Reference proteome</keyword>
<evidence type="ECO:0000313" key="3">
    <source>
        <dbReference type="Proteomes" id="UP001266305"/>
    </source>
</evidence>
<name>A0ABQ9W0C8_SAGOE</name>
<dbReference type="Proteomes" id="UP001266305">
    <property type="component" value="Unassembled WGS sequence"/>
</dbReference>
<feature type="region of interest" description="Disordered" evidence="1">
    <location>
        <begin position="39"/>
        <end position="83"/>
    </location>
</feature>
<organism evidence="2 3">
    <name type="scientific">Saguinus oedipus</name>
    <name type="common">Cotton-top tamarin</name>
    <name type="synonym">Oedipomidas oedipus</name>
    <dbReference type="NCBI Taxonomy" id="9490"/>
    <lineage>
        <taxon>Eukaryota</taxon>
        <taxon>Metazoa</taxon>
        <taxon>Chordata</taxon>
        <taxon>Craniata</taxon>
        <taxon>Vertebrata</taxon>
        <taxon>Euteleostomi</taxon>
        <taxon>Mammalia</taxon>
        <taxon>Eutheria</taxon>
        <taxon>Euarchontoglires</taxon>
        <taxon>Primates</taxon>
        <taxon>Haplorrhini</taxon>
        <taxon>Platyrrhini</taxon>
        <taxon>Cebidae</taxon>
        <taxon>Callitrichinae</taxon>
        <taxon>Saguinus</taxon>
    </lineage>
</organism>
<proteinExistence type="predicted"/>
<gene>
    <name evidence="2" type="primary">AP2A2_1</name>
    <name evidence="2" type="ORF">P7K49_005718</name>
</gene>
<feature type="compositionally biased region" description="Polar residues" evidence="1">
    <location>
        <begin position="65"/>
        <end position="74"/>
    </location>
</feature>
<accession>A0ABQ9W0C8</accession>
<evidence type="ECO:0000256" key="1">
    <source>
        <dbReference type="SAM" id="MobiDB-lite"/>
    </source>
</evidence>
<evidence type="ECO:0000313" key="2">
    <source>
        <dbReference type="EMBL" id="KAK2115092.1"/>
    </source>
</evidence>
<comment type="caution">
    <text evidence="2">The sequence shown here is derived from an EMBL/GenBank/DDBJ whole genome shotgun (WGS) entry which is preliminary data.</text>
</comment>
<protein>
    <submittedName>
        <fullName evidence="2">AP-2 complex subunit alpha-2</fullName>
    </submittedName>
</protein>